<protein>
    <submittedName>
        <fullName evidence="1">Uncharacterized protein</fullName>
    </submittedName>
</protein>
<comment type="caution">
    <text evidence="1">The sequence shown here is derived from an EMBL/GenBank/DDBJ whole genome shotgun (WGS) entry which is preliminary data.</text>
</comment>
<dbReference type="EMBL" id="JYLA01000001">
    <property type="protein sequence ID" value="KMM86811.1"/>
    <property type="molecule type" value="Genomic_DNA"/>
</dbReference>
<dbReference type="AlphaFoldDB" id="A0A0J6GQ46"/>
<accession>A0A0J6GQ46</accession>
<evidence type="ECO:0000313" key="3">
    <source>
        <dbReference type="Proteomes" id="UP000036395"/>
    </source>
</evidence>
<gene>
    <name evidence="2" type="ORF">SAMN04490203_0900</name>
    <name evidence="1" type="ORF">TU78_02125</name>
</gene>
<reference evidence="1 3" key="1">
    <citation type="submission" date="2015-02" db="EMBL/GenBank/DDBJ databases">
        <title>Pseudomonas helleri sp. nov. and Pseudomonas weihenstephanensis sp. nov., isolated from raw cows milk.</title>
        <authorList>
            <person name="von Neubeck M."/>
            <person name="Huptas C."/>
            <person name="Wenning M."/>
            <person name="Scherer S."/>
        </authorList>
    </citation>
    <scope>NUCLEOTIDE SEQUENCE [LARGE SCALE GENOMIC DNA]</scope>
    <source>
        <strain evidence="1 3">DSM 21104</strain>
    </source>
</reference>
<evidence type="ECO:0000313" key="1">
    <source>
        <dbReference type="EMBL" id="KMM86811.1"/>
    </source>
</evidence>
<dbReference type="EMBL" id="FNRS01000001">
    <property type="protein sequence ID" value="SEB66069.1"/>
    <property type="molecule type" value="Genomic_DNA"/>
</dbReference>
<keyword evidence="4" id="KW-1185">Reference proteome</keyword>
<proteinExistence type="predicted"/>
<name>A0A0J6GQ46_PSETA</name>
<evidence type="ECO:0000313" key="2">
    <source>
        <dbReference type="EMBL" id="SEB66069.1"/>
    </source>
</evidence>
<organism evidence="1 3">
    <name type="scientific">Pseudomonas taetrolens</name>
    <dbReference type="NCBI Taxonomy" id="47884"/>
    <lineage>
        <taxon>Bacteria</taxon>
        <taxon>Pseudomonadati</taxon>
        <taxon>Pseudomonadota</taxon>
        <taxon>Gammaproteobacteria</taxon>
        <taxon>Pseudomonadales</taxon>
        <taxon>Pseudomonadaceae</taxon>
        <taxon>Pseudomonas</taxon>
    </lineage>
</organism>
<reference evidence="2 4" key="2">
    <citation type="submission" date="2016-10" db="EMBL/GenBank/DDBJ databases">
        <authorList>
            <person name="Varghese N."/>
            <person name="Submissions S."/>
        </authorList>
    </citation>
    <scope>NUCLEOTIDE SEQUENCE [LARGE SCALE GENOMIC DNA]</scope>
    <source>
        <strain evidence="2 4">BS3652</strain>
    </source>
</reference>
<evidence type="ECO:0000313" key="4">
    <source>
        <dbReference type="Proteomes" id="UP000183155"/>
    </source>
</evidence>
<dbReference type="PATRIC" id="fig|47884.3.peg.822"/>
<dbReference type="RefSeq" id="WP_048378185.1">
    <property type="nucleotide sequence ID" value="NZ_FNRS01000001.1"/>
</dbReference>
<dbReference type="Proteomes" id="UP000036395">
    <property type="component" value="Unassembled WGS sequence"/>
</dbReference>
<dbReference type="OrthoDB" id="6910208at2"/>
<dbReference type="Proteomes" id="UP000183155">
    <property type="component" value="Unassembled WGS sequence"/>
</dbReference>
<sequence>MNRFWSLFGFALPHRCFARLDAEGRCQAFKQCRQAPAGNNWIEIEEIRLNWLHQVLPASARIHTPAAHPRVQLLSGV</sequence>